<dbReference type="Pfam" id="PF02113">
    <property type="entry name" value="Peptidase_S13"/>
    <property type="match status" value="1"/>
</dbReference>
<keyword evidence="4" id="KW-0121">Carboxypeptidase</keyword>
<protein>
    <submittedName>
        <fullName evidence="4">D-alanyl-D-alanine carboxypeptidase/D-alanyl-D-alanine-endopeptidase</fullName>
        <ecNumber evidence="4">3.4.16.4</ecNumber>
    </submittedName>
</protein>
<accession>A0A9X2AQ05</accession>
<keyword evidence="5" id="KW-1185">Reference proteome</keyword>
<evidence type="ECO:0000256" key="1">
    <source>
        <dbReference type="ARBA" id="ARBA00006096"/>
    </source>
</evidence>
<reference evidence="4" key="1">
    <citation type="submission" date="2022-03" db="EMBL/GenBank/DDBJ databases">
        <authorList>
            <person name="Woo C.Y."/>
        </authorList>
    </citation>
    <scope>NUCLEOTIDE SEQUENCE</scope>
    <source>
        <strain evidence="4">CYS-02</strain>
    </source>
</reference>
<proteinExistence type="inferred from homology"/>
<dbReference type="SUPFAM" id="SSF56601">
    <property type="entry name" value="beta-lactamase/transpeptidase-like"/>
    <property type="match status" value="1"/>
</dbReference>
<comment type="caution">
    <text evidence="4">The sequence shown here is derived from an EMBL/GenBank/DDBJ whole genome shotgun (WGS) entry which is preliminary data.</text>
</comment>
<evidence type="ECO:0000313" key="4">
    <source>
        <dbReference type="EMBL" id="MCJ0765874.1"/>
    </source>
</evidence>
<dbReference type="EMBL" id="JALGBI010000003">
    <property type="protein sequence ID" value="MCJ0765874.1"/>
    <property type="molecule type" value="Genomic_DNA"/>
</dbReference>
<dbReference type="GO" id="GO:0006508">
    <property type="term" value="P:proteolysis"/>
    <property type="evidence" value="ECO:0007669"/>
    <property type="project" value="InterPro"/>
</dbReference>
<name>A0A9X2AQ05_9BURK</name>
<keyword evidence="3" id="KW-0732">Signal</keyword>
<dbReference type="NCBIfam" id="TIGR00666">
    <property type="entry name" value="PBP4"/>
    <property type="match status" value="1"/>
</dbReference>
<dbReference type="InterPro" id="IPR012338">
    <property type="entry name" value="Beta-lactam/transpept-like"/>
</dbReference>
<dbReference type="PANTHER" id="PTHR30023">
    <property type="entry name" value="D-ALANYL-D-ALANINE CARBOXYPEPTIDASE"/>
    <property type="match status" value="1"/>
</dbReference>
<keyword evidence="4" id="KW-0645">Protease</keyword>
<dbReference type="Gene3D" id="3.40.710.10">
    <property type="entry name" value="DD-peptidase/beta-lactamase superfamily"/>
    <property type="match status" value="1"/>
</dbReference>
<dbReference type="GO" id="GO:0009002">
    <property type="term" value="F:serine-type D-Ala-D-Ala carboxypeptidase activity"/>
    <property type="evidence" value="ECO:0007669"/>
    <property type="project" value="UniProtKB-EC"/>
</dbReference>
<sequence>MTFKSLLAGALAGLAAAAALAQPLPAEVDAALARARIPRDAVTMLVADAEGRAAPRLSHRAGAQVNPASIMKLVTTYAALDQLGPAFTWSTPVFMEGAVRDGTLFGNLYIRGQGDPKLVLERLWLLLRRVQGLGVKAIAGDIVLDRSAFEVAPQDPGAFDGEPLRPYNAAPDALLVNFKSVMMTFQPDRAAGSAQVSFEPPLAGVQMQAAVPLANGAADCGDWRGALKADFGDPQRIRFAGAYPLACGEKTWPVAYVEPASYALRAVQGLWRDMGGRLAGQVRDGRVPAGLQPAFEAGSPALAEVVRDINKYSNNVMAQQVFLTLSLQQKGLGTFEGSREWLAQWWKERFGTPDAPFTENGSGLSRSDRLSAQALARLLQAAWLSPVMPELVSSLPVTGVDGTLRRSKARAVGAAHLKTGSLRDVAGVAGFVHAASGRRYVLVAIVNHANAAAARPALDALIDWAAKDH</sequence>
<dbReference type="PANTHER" id="PTHR30023:SF0">
    <property type="entry name" value="PENICILLIN-SENSITIVE CARBOXYPEPTIDASE A"/>
    <property type="match status" value="1"/>
</dbReference>
<evidence type="ECO:0000256" key="3">
    <source>
        <dbReference type="SAM" id="SignalP"/>
    </source>
</evidence>
<organism evidence="4 5">
    <name type="scientific">Variovorax terrae</name>
    <dbReference type="NCBI Taxonomy" id="2923278"/>
    <lineage>
        <taxon>Bacteria</taxon>
        <taxon>Pseudomonadati</taxon>
        <taxon>Pseudomonadota</taxon>
        <taxon>Betaproteobacteria</taxon>
        <taxon>Burkholderiales</taxon>
        <taxon>Comamonadaceae</taxon>
        <taxon>Variovorax</taxon>
    </lineage>
</organism>
<evidence type="ECO:0000256" key="2">
    <source>
        <dbReference type="ARBA" id="ARBA00022801"/>
    </source>
</evidence>
<dbReference type="AlphaFoldDB" id="A0A9X2AQ05"/>
<dbReference type="GO" id="GO:0000270">
    <property type="term" value="P:peptidoglycan metabolic process"/>
    <property type="evidence" value="ECO:0007669"/>
    <property type="project" value="TreeGrafter"/>
</dbReference>
<feature type="signal peptide" evidence="3">
    <location>
        <begin position="1"/>
        <end position="21"/>
    </location>
</feature>
<evidence type="ECO:0000313" key="5">
    <source>
        <dbReference type="Proteomes" id="UP001139447"/>
    </source>
</evidence>
<dbReference type="EC" id="3.4.16.4" evidence="4"/>
<dbReference type="PRINTS" id="PR00922">
    <property type="entry name" value="DADACBPTASE3"/>
</dbReference>
<dbReference type="InterPro" id="IPR000667">
    <property type="entry name" value="Peptidase_S13"/>
</dbReference>
<feature type="chain" id="PRO_5040871508" evidence="3">
    <location>
        <begin position="22"/>
        <end position="469"/>
    </location>
</feature>
<gene>
    <name evidence="4" type="primary">dacB</name>
    <name evidence="4" type="ORF">MMF98_21880</name>
</gene>
<comment type="similarity">
    <text evidence="1">Belongs to the peptidase S13 family.</text>
</comment>
<dbReference type="Proteomes" id="UP001139447">
    <property type="component" value="Unassembled WGS sequence"/>
</dbReference>
<keyword evidence="2 4" id="KW-0378">Hydrolase</keyword>
<dbReference type="RefSeq" id="WP_243309463.1">
    <property type="nucleotide sequence ID" value="NZ_JALGBI010000003.1"/>
</dbReference>
<dbReference type="Gene3D" id="3.50.80.20">
    <property type="entry name" value="D-Ala-D-Ala carboxypeptidase C, peptidase S13"/>
    <property type="match status" value="1"/>
</dbReference>